<name>A0A2S8AEC3_9FLAO</name>
<dbReference type="AlphaFoldDB" id="A0A2S8AEC3"/>
<organism evidence="1 2">
    <name type="scientific">Apibacter adventoris</name>
    <dbReference type="NCBI Taxonomy" id="1679466"/>
    <lineage>
        <taxon>Bacteria</taxon>
        <taxon>Pseudomonadati</taxon>
        <taxon>Bacteroidota</taxon>
        <taxon>Flavobacteriia</taxon>
        <taxon>Flavobacteriales</taxon>
        <taxon>Weeksellaceae</taxon>
        <taxon>Apibacter</taxon>
    </lineage>
</organism>
<proteinExistence type="predicted"/>
<protein>
    <submittedName>
        <fullName evidence="1">Uncharacterized protein</fullName>
    </submittedName>
</protein>
<dbReference type="EMBL" id="PSZM01000034">
    <property type="protein sequence ID" value="PQL93442.1"/>
    <property type="molecule type" value="Genomic_DNA"/>
</dbReference>
<sequence>MLKLQIAQNQRFCFPKEDSAPKNPKIYFIPKPKCLGIDSMGEFTSAFKLSNQFLDETGKPVPYIHIANTLAEAFNFTFGDAYKSKSRVFNRKTCNLTNALDY</sequence>
<accession>A0A2S8AEC3</accession>
<dbReference type="RefSeq" id="WP_105246426.1">
    <property type="nucleotide sequence ID" value="NZ_PSZM01000034.1"/>
</dbReference>
<evidence type="ECO:0000313" key="1">
    <source>
        <dbReference type="EMBL" id="PQL93442.1"/>
    </source>
</evidence>
<gene>
    <name evidence="1" type="ORF">C4S77_04670</name>
</gene>
<dbReference type="Proteomes" id="UP000238042">
    <property type="component" value="Unassembled WGS sequence"/>
</dbReference>
<evidence type="ECO:0000313" key="2">
    <source>
        <dbReference type="Proteomes" id="UP000238042"/>
    </source>
</evidence>
<comment type="caution">
    <text evidence="1">The sequence shown here is derived from an EMBL/GenBank/DDBJ whole genome shotgun (WGS) entry which is preliminary data.</text>
</comment>
<reference evidence="1 2" key="1">
    <citation type="submission" date="2018-02" db="EMBL/GenBank/DDBJ databases">
        <title>Genome sequences of Apibacter spp., gut symbionts of Asian honey bees.</title>
        <authorList>
            <person name="Kwong W.K."/>
            <person name="Steele M.I."/>
            <person name="Moran N.A."/>
        </authorList>
    </citation>
    <scope>NUCLEOTIDE SEQUENCE [LARGE SCALE GENOMIC DNA]</scope>
    <source>
        <strain evidence="2">wkB301</strain>
    </source>
</reference>
<keyword evidence="2" id="KW-1185">Reference proteome</keyword>
<dbReference type="OrthoDB" id="1028590at2"/>